<accession>A0ABW1ZBN9</accession>
<dbReference type="PANTHER" id="PTHR30069:SF46">
    <property type="entry name" value="OAR PROTEIN"/>
    <property type="match status" value="1"/>
</dbReference>
<comment type="caution">
    <text evidence="8">The sequence shown here is derived from an EMBL/GenBank/DDBJ whole genome shotgun (WGS) entry which is preliminary data.</text>
</comment>
<dbReference type="EMBL" id="JBHSWI010000001">
    <property type="protein sequence ID" value="MFC6646509.1"/>
    <property type="molecule type" value="Genomic_DNA"/>
</dbReference>
<dbReference type="Gene3D" id="2.40.170.20">
    <property type="entry name" value="TonB-dependent receptor, beta-barrel domain"/>
    <property type="match status" value="1"/>
</dbReference>
<feature type="domain" description="TonB-dependent transporter Oar-like beta-barrel" evidence="7">
    <location>
        <begin position="2"/>
        <end position="617"/>
    </location>
</feature>
<comment type="subcellular location">
    <subcellularLocation>
        <location evidence="1">Cell outer membrane</location>
        <topology evidence="1">Multi-pass membrane protein</topology>
    </subcellularLocation>
</comment>
<proteinExistence type="predicted"/>
<keyword evidence="4" id="KW-0812">Transmembrane</keyword>
<dbReference type="InterPro" id="IPR039426">
    <property type="entry name" value="TonB-dep_rcpt-like"/>
</dbReference>
<dbReference type="PANTHER" id="PTHR30069">
    <property type="entry name" value="TONB-DEPENDENT OUTER MEMBRANE RECEPTOR"/>
    <property type="match status" value="1"/>
</dbReference>
<keyword evidence="2" id="KW-0813">Transport</keyword>
<reference evidence="9" key="1">
    <citation type="journal article" date="2019" name="Int. J. Syst. Evol. Microbiol.">
        <title>The Global Catalogue of Microorganisms (GCM) 10K type strain sequencing project: providing services to taxonomists for standard genome sequencing and annotation.</title>
        <authorList>
            <consortium name="The Broad Institute Genomics Platform"/>
            <consortium name="The Broad Institute Genome Sequencing Center for Infectious Disease"/>
            <person name="Wu L."/>
            <person name="Ma J."/>
        </authorList>
    </citation>
    <scope>NUCLEOTIDE SEQUENCE [LARGE SCALE GENOMIC DNA]</scope>
    <source>
        <strain evidence="9">CGMCC 1.16026</strain>
    </source>
</reference>
<evidence type="ECO:0000259" key="7">
    <source>
        <dbReference type="Pfam" id="PF25183"/>
    </source>
</evidence>
<dbReference type="Pfam" id="PF25183">
    <property type="entry name" value="OMP_b-brl_4"/>
    <property type="match status" value="1"/>
</dbReference>
<sequence>MPRFSANARFTIGSGNSAWNYTANASTEFSNNTSLTHGNHNLQFGAQYLFLQYVTRNDYAPGLTASSVFTTLGMADFAMGMIGSLAVGNSRDFGANSNSFYVYVQDDWRATPRLTVNLGLRYELPRPWYQPNGRGVTFIRGYQSNRFLNSPEGFAFQGDPGIPNAIIKNTYNDFGPRIGFAYDLFGNGRTAIRGGFGIFFDALNANTSGSGAPYTYRAQYTNPNGSFSQPLLGNPSVPANYTTPDKAKFGQPLSISFADPDVTPAYTEAINLSLQQKIKSATVEMLYVGKLSRHLLAAYDLNPSIYDCSGLYFQADPVKYCTGASTSSDSYSARSRYPGFNYGGQGLVNLNSIASSSYNGFEVIYIQRARNFLNTTMSYTYSKSLDTGSNNTSNYASTPNPDNINLDYGPSDFNSTHILNMGWTLQSPKMKRGNAFTKMLLNDWQFGGIFNARTGHPFSPTLTIDASLTGEPNQRPPLAPGYTHYVPLPSNRHRVDKVNEWFNVCSFASNASSTANTCGVASPIPAGYKNGVSRNSLVGPAFIESDFSLRRALRVNHEKWQLQLRADAFNIWNTPNLANPLTAISPSASTANSLPAGKILATVGKGGSVGTNGRRVQLAFIIRY</sequence>
<evidence type="ECO:0000313" key="9">
    <source>
        <dbReference type="Proteomes" id="UP001596391"/>
    </source>
</evidence>
<evidence type="ECO:0000256" key="4">
    <source>
        <dbReference type="ARBA" id="ARBA00022692"/>
    </source>
</evidence>
<evidence type="ECO:0000256" key="5">
    <source>
        <dbReference type="ARBA" id="ARBA00023136"/>
    </source>
</evidence>
<keyword evidence="6" id="KW-0998">Cell outer membrane</keyword>
<dbReference type="Proteomes" id="UP001596391">
    <property type="component" value="Unassembled WGS sequence"/>
</dbReference>
<name>A0ABW1ZBN9_9BACT</name>
<evidence type="ECO:0000256" key="6">
    <source>
        <dbReference type="ARBA" id="ARBA00023237"/>
    </source>
</evidence>
<keyword evidence="9" id="KW-1185">Reference proteome</keyword>
<keyword evidence="5" id="KW-0472">Membrane</keyword>
<dbReference type="InterPro" id="IPR057601">
    <property type="entry name" value="Oar-like_b-barrel"/>
</dbReference>
<evidence type="ECO:0000256" key="1">
    <source>
        <dbReference type="ARBA" id="ARBA00004571"/>
    </source>
</evidence>
<dbReference type="SUPFAM" id="SSF56935">
    <property type="entry name" value="Porins"/>
    <property type="match status" value="1"/>
</dbReference>
<gene>
    <name evidence="8" type="ORF">ACFQBQ_13110</name>
</gene>
<keyword evidence="3" id="KW-1134">Transmembrane beta strand</keyword>
<dbReference type="InterPro" id="IPR036942">
    <property type="entry name" value="Beta-barrel_TonB_sf"/>
</dbReference>
<protein>
    <recommendedName>
        <fullName evidence="7">TonB-dependent transporter Oar-like beta-barrel domain-containing protein</fullName>
    </recommendedName>
</protein>
<dbReference type="RefSeq" id="WP_390236494.1">
    <property type="nucleotide sequence ID" value="NZ_JBHSWI010000001.1"/>
</dbReference>
<evidence type="ECO:0000256" key="2">
    <source>
        <dbReference type="ARBA" id="ARBA00022448"/>
    </source>
</evidence>
<evidence type="ECO:0000313" key="8">
    <source>
        <dbReference type="EMBL" id="MFC6646509.1"/>
    </source>
</evidence>
<evidence type="ECO:0000256" key="3">
    <source>
        <dbReference type="ARBA" id="ARBA00022452"/>
    </source>
</evidence>
<organism evidence="8 9">
    <name type="scientific">Granulicella cerasi</name>
    <dbReference type="NCBI Taxonomy" id="741063"/>
    <lineage>
        <taxon>Bacteria</taxon>
        <taxon>Pseudomonadati</taxon>
        <taxon>Acidobacteriota</taxon>
        <taxon>Terriglobia</taxon>
        <taxon>Terriglobales</taxon>
        <taxon>Acidobacteriaceae</taxon>
        <taxon>Granulicella</taxon>
    </lineage>
</organism>